<feature type="compositionally biased region" description="Polar residues" evidence="1">
    <location>
        <begin position="30"/>
        <end position="41"/>
    </location>
</feature>
<dbReference type="EMBL" id="CP144541">
    <property type="protein sequence ID" value="WVW79892.1"/>
    <property type="molecule type" value="Genomic_DNA"/>
</dbReference>
<dbReference type="Proteomes" id="UP000092730">
    <property type="component" value="Chromosome 1"/>
</dbReference>
<feature type="region of interest" description="Disordered" evidence="1">
    <location>
        <begin position="1"/>
        <end position="41"/>
    </location>
</feature>
<evidence type="ECO:0000313" key="4">
    <source>
        <dbReference type="Proteomes" id="UP000092730"/>
    </source>
</evidence>
<proteinExistence type="predicted"/>
<dbReference type="RefSeq" id="XP_019050120.1">
    <property type="nucleotide sequence ID" value="XM_019187242.1"/>
</dbReference>
<feature type="compositionally biased region" description="Low complexity" evidence="1">
    <location>
        <begin position="1"/>
        <end position="14"/>
    </location>
</feature>
<reference evidence="2" key="1">
    <citation type="submission" date="2013-07" db="EMBL/GenBank/DDBJ databases">
        <title>The Genome Sequence of Cryptococcus bestiolae CBS10118.</title>
        <authorList>
            <consortium name="The Broad Institute Genome Sequencing Platform"/>
            <person name="Cuomo C."/>
            <person name="Litvintseva A."/>
            <person name="Chen Y."/>
            <person name="Heitman J."/>
            <person name="Sun S."/>
            <person name="Springer D."/>
            <person name="Dromer F."/>
            <person name="Young S.K."/>
            <person name="Zeng Q."/>
            <person name="Gargeya S."/>
            <person name="Fitzgerald M."/>
            <person name="Abouelleil A."/>
            <person name="Alvarado L."/>
            <person name="Berlin A.M."/>
            <person name="Chapman S.B."/>
            <person name="Dewar J."/>
            <person name="Goldberg J."/>
            <person name="Griggs A."/>
            <person name="Gujja S."/>
            <person name="Hansen M."/>
            <person name="Howarth C."/>
            <person name="Imamovic A."/>
            <person name="Larimer J."/>
            <person name="McCowan C."/>
            <person name="Murphy C."/>
            <person name="Pearson M."/>
            <person name="Priest M."/>
            <person name="Roberts A."/>
            <person name="Saif S."/>
            <person name="Shea T."/>
            <person name="Sykes S."/>
            <person name="Wortman J."/>
            <person name="Nusbaum C."/>
            <person name="Birren B."/>
        </authorList>
    </citation>
    <scope>NUCLEOTIDE SEQUENCE [LARGE SCALE GENOMIC DNA]</scope>
    <source>
        <strain evidence="2">CBS 10118</strain>
    </source>
</reference>
<protein>
    <submittedName>
        <fullName evidence="2">Uncharacterized protein</fullName>
    </submittedName>
</protein>
<evidence type="ECO:0000313" key="3">
    <source>
        <dbReference type="EMBL" id="WVW79892.1"/>
    </source>
</evidence>
<dbReference type="OrthoDB" id="10638419at2759"/>
<dbReference type="KEGG" id="kbi:30204940"/>
<dbReference type="EMBL" id="KI894018">
    <property type="protein sequence ID" value="OCF29050.1"/>
    <property type="molecule type" value="Genomic_DNA"/>
</dbReference>
<keyword evidence="4" id="KW-1185">Reference proteome</keyword>
<reference evidence="2" key="3">
    <citation type="submission" date="2014-01" db="EMBL/GenBank/DDBJ databases">
        <title>Evolution of pathogenesis and genome organization in the Tremellales.</title>
        <authorList>
            <person name="Cuomo C."/>
            <person name="Litvintseva A."/>
            <person name="Heitman J."/>
            <person name="Chen Y."/>
            <person name="Sun S."/>
            <person name="Springer D."/>
            <person name="Dromer F."/>
            <person name="Young S."/>
            <person name="Zeng Q."/>
            <person name="Chapman S."/>
            <person name="Gujja S."/>
            <person name="Saif S."/>
            <person name="Birren B."/>
        </authorList>
    </citation>
    <scope>NUCLEOTIDE SEQUENCE</scope>
    <source>
        <strain evidence="2">CBS 10118</strain>
    </source>
</reference>
<dbReference type="AlphaFoldDB" id="A0A1B9GDE5"/>
<gene>
    <name evidence="2" type="ORF">I302_00541</name>
    <name evidence="3" type="ORF">I302_101862</name>
</gene>
<reference evidence="3" key="2">
    <citation type="submission" date="2013-07" db="EMBL/GenBank/DDBJ databases">
        <authorList>
            <consortium name="The Broad Institute Genome Sequencing Platform"/>
            <person name="Cuomo C."/>
            <person name="Litvintseva A."/>
            <person name="Chen Y."/>
            <person name="Heitman J."/>
            <person name="Sun S."/>
            <person name="Springer D."/>
            <person name="Dromer F."/>
            <person name="Young S.K."/>
            <person name="Zeng Q."/>
            <person name="Gargeya S."/>
            <person name="Fitzgerald M."/>
            <person name="Abouelleil A."/>
            <person name="Alvarado L."/>
            <person name="Berlin A.M."/>
            <person name="Chapman S.B."/>
            <person name="Dewar J."/>
            <person name="Goldberg J."/>
            <person name="Griggs A."/>
            <person name="Gujja S."/>
            <person name="Hansen M."/>
            <person name="Howarth C."/>
            <person name="Imamovic A."/>
            <person name="Larimer J."/>
            <person name="McCowan C."/>
            <person name="Murphy C."/>
            <person name="Pearson M."/>
            <person name="Priest M."/>
            <person name="Roberts A."/>
            <person name="Saif S."/>
            <person name="Shea T."/>
            <person name="Sykes S."/>
            <person name="Wortman J."/>
            <person name="Nusbaum C."/>
            <person name="Birren B."/>
        </authorList>
    </citation>
    <scope>NUCLEOTIDE SEQUENCE</scope>
    <source>
        <strain evidence="3">CBS 10118</strain>
    </source>
</reference>
<name>A0A1B9GDE5_9TREE</name>
<organism evidence="2">
    <name type="scientific">Kwoniella bestiolae CBS 10118</name>
    <dbReference type="NCBI Taxonomy" id="1296100"/>
    <lineage>
        <taxon>Eukaryota</taxon>
        <taxon>Fungi</taxon>
        <taxon>Dikarya</taxon>
        <taxon>Basidiomycota</taxon>
        <taxon>Agaricomycotina</taxon>
        <taxon>Tremellomycetes</taxon>
        <taxon>Tremellales</taxon>
        <taxon>Cryptococcaceae</taxon>
        <taxon>Kwoniella</taxon>
    </lineage>
</organism>
<accession>A0A1B9GDE5</accession>
<evidence type="ECO:0000256" key="1">
    <source>
        <dbReference type="SAM" id="MobiDB-lite"/>
    </source>
</evidence>
<dbReference type="GeneID" id="30204940"/>
<reference evidence="3" key="4">
    <citation type="submission" date="2024-02" db="EMBL/GenBank/DDBJ databases">
        <title>Comparative genomics of Cryptococcus and Kwoniella reveals pathogenesis evolution and contrasting modes of karyotype evolution via chromosome fusion or intercentromeric recombination.</title>
        <authorList>
            <person name="Coelho M.A."/>
            <person name="David-Palma M."/>
            <person name="Shea T."/>
            <person name="Bowers K."/>
            <person name="McGinley-Smith S."/>
            <person name="Mohammad A.W."/>
            <person name="Gnirke A."/>
            <person name="Yurkov A.M."/>
            <person name="Nowrousian M."/>
            <person name="Sun S."/>
            <person name="Cuomo C.A."/>
            <person name="Heitman J."/>
        </authorList>
    </citation>
    <scope>NUCLEOTIDE SEQUENCE</scope>
    <source>
        <strain evidence="3">CBS 10118</strain>
    </source>
</reference>
<evidence type="ECO:0000313" key="2">
    <source>
        <dbReference type="EMBL" id="OCF29050.1"/>
    </source>
</evidence>
<sequence>MSSKPSISSPLSSSWTIADLKDEPDASEVPSHSTPSVTWHSSSTTRAHLDIRINPLVPCLEITQSDLGGADHSSLLSYDKPSDKEFIDGLKQRFLDTMEATKPKLISKYVEFLNKTSSCSISTAIPDSSCPSPSSLLLDTQAEIRALVQETSLTNKDVSWENALNHFNTRARSGWKKMLEDIAENKASSYANDLNKESRKEGRGSYEITWKVSIQAV</sequence>
<dbReference type="VEuPathDB" id="FungiDB:I302_00541"/>